<reference evidence="5 6" key="1">
    <citation type="journal article" date="2011" name="ISME J.">
        <title>Community ecology of hot spring cyanobacterial mats: predominant populations and their functional potential.</title>
        <authorList>
            <person name="Klatt C.G."/>
            <person name="Wood J.M."/>
            <person name="Rusch D.B."/>
            <person name="Bateson M.M."/>
            <person name="Hamamura N."/>
            <person name="Heidelberg J.F."/>
            <person name="Grossman A.R."/>
            <person name="Bhaya D."/>
            <person name="Cohan F.M."/>
            <person name="Kuhl M."/>
            <person name="Bryant D.A."/>
            <person name="Ward D.M."/>
        </authorList>
    </citation>
    <scope>NUCLEOTIDE SEQUENCE [LARGE SCALE GENOMIC DNA]</scope>
    <source>
        <strain evidence="5">OS</strain>
    </source>
</reference>
<evidence type="ECO:0000259" key="3">
    <source>
        <dbReference type="Pfam" id="PF01408"/>
    </source>
</evidence>
<dbReference type="AlphaFoldDB" id="A0A395M3X7"/>
<comment type="caution">
    <text evidence="5">The sequence shown here is derived from an EMBL/GenBank/DDBJ whole genome shotgun (WGS) entry which is preliminary data.</text>
</comment>
<dbReference type="PANTHER" id="PTHR43708:SF5">
    <property type="entry name" value="CONSERVED EXPRESSED OXIDOREDUCTASE (EUROFUNG)-RELATED"/>
    <property type="match status" value="1"/>
</dbReference>
<dbReference type="Gene3D" id="3.30.360.10">
    <property type="entry name" value="Dihydrodipicolinate Reductase, domain 2"/>
    <property type="match status" value="1"/>
</dbReference>
<protein>
    <submittedName>
        <fullName evidence="5">Gfo/Idh/MocA family oxidoreductase</fullName>
    </submittedName>
</protein>
<sequence>MQKVKVGVIGLGNISQVAHLPILSKLDDAELVAVCDIEYAKAKLIGERYKVKHVFRHYEDMLAMKDLDAVIIATPTNTHKAITIAAARAGKHCLVEKPLARTAKEAKEILDAVAPLDVKVMVGMNQRFRPDAMVMKSFIQNGEIGEVFFVKAGWLKKNPVDRQWKKQKSVSGGGVILDLGIMVLDLALWLLNFPKAKSVSAVNFEKQAHEDSASVEDFSSVLVRLQTGQAISIETGWNFEVDHDLLFCNAYGKDGFARVYPLKFHKKIRDNLVNVTPERIGSLEDIYKRSYQNELKHFIGAVQGHFPITSTAQEAFERMQIIDAIYKSAKQKKEVSL</sequence>
<comment type="similarity">
    <text evidence="1">Belongs to the Gfo/Idh/MocA family.</text>
</comment>
<accession>A0A395M3X7</accession>
<keyword evidence="2" id="KW-0560">Oxidoreductase</keyword>
<evidence type="ECO:0000256" key="2">
    <source>
        <dbReference type="ARBA" id="ARBA00023002"/>
    </source>
</evidence>
<evidence type="ECO:0000259" key="4">
    <source>
        <dbReference type="Pfam" id="PF02894"/>
    </source>
</evidence>
<dbReference type="InterPro" id="IPR036291">
    <property type="entry name" value="NAD(P)-bd_dom_sf"/>
</dbReference>
<dbReference type="Gene3D" id="3.40.50.720">
    <property type="entry name" value="NAD(P)-binding Rossmann-like Domain"/>
    <property type="match status" value="1"/>
</dbReference>
<dbReference type="InterPro" id="IPR051317">
    <property type="entry name" value="Gfo/Idh/MocA_oxidoreduct"/>
</dbReference>
<dbReference type="PANTHER" id="PTHR43708">
    <property type="entry name" value="CONSERVED EXPRESSED OXIDOREDUCTASE (EUROFUNG)"/>
    <property type="match status" value="1"/>
</dbReference>
<proteinExistence type="inferred from homology"/>
<dbReference type="GO" id="GO:0000166">
    <property type="term" value="F:nucleotide binding"/>
    <property type="evidence" value="ECO:0007669"/>
    <property type="project" value="InterPro"/>
</dbReference>
<gene>
    <name evidence="5" type="ORF">D0433_00225</name>
</gene>
<dbReference type="InterPro" id="IPR000683">
    <property type="entry name" value="Gfo/Idh/MocA-like_OxRdtase_N"/>
</dbReference>
<dbReference type="Pfam" id="PF02894">
    <property type="entry name" value="GFO_IDH_MocA_C"/>
    <property type="match status" value="1"/>
</dbReference>
<evidence type="ECO:0000256" key="1">
    <source>
        <dbReference type="ARBA" id="ARBA00010928"/>
    </source>
</evidence>
<dbReference type="SUPFAM" id="SSF51735">
    <property type="entry name" value="NAD(P)-binding Rossmann-fold domains"/>
    <property type="match status" value="1"/>
</dbReference>
<feature type="domain" description="Gfo/Idh/MocA-like oxidoreductase N-terminal" evidence="3">
    <location>
        <begin position="4"/>
        <end position="123"/>
    </location>
</feature>
<feature type="domain" description="Gfo/Idh/MocA-like oxidoreductase C-terminal" evidence="4">
    <location>
        <begin position="136"/>
        <end position="337"/>
    </location>
</feature>
<evidence type="ECO:0000313" key="6">
    <source>
        <dbReference type="Proteomes" id="UP000266389"/>
    </source>
</evidence>
<dbReference type="EMBL" id="PHFL01000001">
    <property type="protein sequence ID" value="RFM25493.1"/>
    <property type="molecule type" value="Genomic_DNA"/>
</dbReference>
<dbReference type="SUPFAM" id="SSF55347">
    <property type="entry name" value="Glyceraldehyde-3-phosphate dehydrogenase-like, C-terminal domain"/>
    <property type="match status" value="1"/>
</dbReference>
<organism evidence="5 6">
    <name type="scientific">Candidatus Thermochlorobacter aerophilus</name>
    <dbReference type="NCBI Taxonomy" id="1868324"/>
    <lineage>
        <taxon>Bacteria</taxon>
        <taxon>Pseudomonadati</taxon>
        <taxon>Chlorobiota</taxon>
        <taxon>Chlorobiia</taxon>
        <taxon>Chlorobiales</taxon>
        <taxon>Candidatus Thermochlorobacteriaceae</taxon>
        <taxon>Candidatus Thermochlorobacter</taxon>
    </lineage>
</organism>
<dbReference type="Pfam" id="PF01408">
    <property type="entry name" value="GFO_IDH_MocA"/>
    <property type="match status" value="1"/>
</dbReference>
<dbReference type="GO" id="GO:0016491">
    <property type="term" value="F:oxidoreductase activity"/>
    <property type="evidence" value="ECO:0007669"/>
    <property type="project" value="UniProtKB-KW"/>
</dbReference>
<name>A0A395M3X7_9BACT</name>
<dbReference type="InterPro" id="IPR004104">
    <property type="entry name" value="Gfo/Idh/MocA-like_OxRdtase_C"/>
</dbReference>
<dbReference type="Proteomes" id="UP000266389">
    <property type="component" value="Unassembled WGS sequence"/>
</dbReference>
<evidence type="ECO:0000313" key="5">
    <source>
        <dbReference type="EMBL" id="RFM25493.1"/>
    </source>
</evidence>